<dbReference type="EMBL" id="JBHUDL010000010">
    <property type="protein sequence ID" value="MFD1634612.1"/>
    <property type="molecule type" value="Genomic_DNA"/>
</dbReference>
<organism evidence="2 3">
    <name type="scientific">Haloplanus ruber</name>
    <dbReference type="NCBI Taxonomy" id="869892"/>
    <lineage>
        <taxon>Archaea</taxon>
        <taxon>Methanobacteriati</taxon>
        <taxon>Methanobacteriota</taxon>
        <taxon>Stenosarchaea group</taxon>
        <taxon>Halobacteria</taxon>
        <taxon>Halobacteriales</taxon>
        <taxon>Haloferacaceae</taxon>
        <taxon>Haloplanus</taxon>
    </lineage>
</organism>
<name>A0ABD6CZI1_9EURY</name>
<dbReference type="Proteomes" id="UP001597075">
    <property type="component" value="Unassembled WGS sequence"/>
</dbReference>
<feature type="compositionally biased region" description="Basic and acidic residues" evidence="1">
    <location>
        <begin position="1"/>
        <end position="12"/>
    </location>
</feature>
<evidence type="ECO:0000313" key="2">
    <source>
        <dbReference type="EMBL" id="MFD1634612.1"/>
    </source>
</evidence>
<gene>
    <name evidence="2" type="ORF">ACFSBJ_12845</name>
</gene>
<keyword evidence="3" id="KW-1185">Reference proteome</keyword>
<feature type="region of interest" description="Disordered" evidence="1">
    <location>
        <begin position="1"/>
        <end position="50"/>
    </location>
</feature>
<proteinExistence type="predicted"/>
<reference evidence="2 3" key="1">
    <citation type="journal article" date="2019" name="Int. J. Syst. Evol. Microbiol.">
        <title>The Global Catalogue of Microorganisms (GCM) 10K type strain sequencing project: providing services to taxonomists for standard genome sequencing and annotation.</title>
        <authorList>
            <consortium name="The Broad Institute Genomics Platform"/>
            <consortium name="The Broad Institute Genome Sequencing Center for Infectious Disease"/>
            <person name="Wu L."/>
            <person name="Ma J."/>
        </authorList>
    </citation>
    <scope>NUCLEOTIDE SEQUENCE [LARGE SCALE GENOMIC DNA]</scope>
    <source>
        <strain evidence="2 3">CGMCC 1.10594</strain>
    </source>
</reference>
<evidence type="ECO:0000256" key="1">
    <source>
        <dbReference type="SAM" id="MobiDB-lite"/>
    </source>
</evidence>
<sequence>MEGKQREYRDEGINCGDEVEFTPPEPGQEETDAPEEPEAVEREEDGERLNPITCGARRRWITAVTSANTMAT</sequence>
<comment type="caution">
    <text evidence="2">The sequence shown here is derived from an EMBL/GenBank/DDBJ whole genome shotgun (WGS) entry which is preliminary data.</text>
</comment>
<accession>A0ABD6CZI1</accession>
<protein>
    <submittedName>
        <fullName evidence="2">Uncharacterized protein</fullName>
    </submittedName>
</protein>
<feature type="compositionally biased region" description="Acidic residues" evidence="1">
    <location>
        <begin position="27"/>
        <end position="46"/>
    </location>
</feature>
<dbReference type="AlphaFoldDB" id="A0ABD6CZI1"/>
<evidence type="ECO:0000313" key="3">
    <source>
        <dbReference type="Proteomes" id="UP001597075"/>
    </source>
</evidence>
<dbReference type="RefSeq" id="WP_256404852.1">
    <property type="nucleotide sequence ID" value="NZ_JBHUDL010000010.1"/>
</dbReference>